<dbReference type="GO" id="GO:0008270">
    <property type="term" value="F:zinc ion binding"/>
    <property type="evidence" value="ECO:0007669"/>
    <property type="project" value="InterPro"/>
</dbReference>
<protein>
    <submittedName>
        <fullName evidence="1">Sec23/Sec24 zinc finger-containing protein</fullName>
    </submittedName>
</protein>
<gene>
    <name evidence="1" type="ORF">PNE09_11540</name>
</gene>
<dbReference type="GO" id="GO:0006886">
    <property type="term" value="P:intracellular protein transport"/>
    <property type="evidence" value="ECO:0007669"/>
    <property type="project" value="InterPro"/>
</dbReference>
<dbReference type="GO" id="GO:0030127">
    <property type="term" value="C:COPII vesicle coat"/>
    <property type="evidence" value="ECO:0007669"/>
    <property type="project" value="InterPro"/>
</dbReference>
<accession>A0AAW6D3A5</accession>
<dbReference type="AlphaFoldDB" id="A0AAW6D3A5"/>
<name>A0AAW6D3A5_9FIRM</name>
<reference evidence="1" key="1">
    <citation type="submission" date="2023-01" db="EMBL/GenBank/DDBJ databases">
        <title>Human gut microbiome strain richness.</title>
        <authorList>
            <person name="Chen-Liaw A."/>
        </authorList>
    </citation>
    <scope>NUCLEOTIDE SEQUENCE</scope>
    <source>
        <strain evidence="1">1001283st1_G1_1001283B150217_161031</strain>
    </source>
</reference>
<dbReference type="InterPro" id="IPR036174">
    <property type="entry name" value="Znf_Sec23_Sec24_sf"/>
</dbReference>
<dbReference type="GO" id="GO:0006888">
    <property type="term" value="P:endoplasmic reticulum to Golgi vesicle-mediated transport"/>
    <property type="evidence" value="ECO:0007669"/>
    <property type="project" value="InterPro"/>
</dbReference>
<comment type="caution">
    <text evidence="1">The sequence shown here is derived from an EMBL/GenBank/DDBJ whole genome shotgun (WGS) entry which is preliminary data.</text>
</comment>
<evidence type="ECO:0000313" key="2">
    <source>
        <dbReference type="Proteomes" id="UP001210809"/>
    </source>
</evidence>
<sequence length="60" mass="7242">MSERFPEIDWYCDRCNACLNDQPGFDDHHYVWKCTECGHKNSISSDDIYESEEDFRNFNK</sequence>
<dbReference type="Proteomes" id="UP001210809">
    <property type="component" value="Unassembled WGS sequence"/>
</dbReference>
<dbReference type="EMBL" id="JAQLXW010000019">
    <property type="protein sequence ID" value="MDB8004688.1"/>
    <property type="molecule type" value="Genomic_DNA"/>
</dbReference>
<proteinExistence type="predicted"/>
<organism evidence="1 2">
    <name type="scientific">[Eubacterium] siraeum</name>
    <dbReference type="NCBI Taxonomy" id="39492"/>
    <lineage>
        <taxon>Bacteria</taxon>
        <taxon>Bacillati</taxon>
        <taxon>Bacillota</taxon>
        <taxon>Clostridia</taxon>
        <taxon>Eubacteriales</taxon>
        <taxon>Oscillospiraceae</taxon>
        <taxon>Oscillospiraceae incertae sedis</taxon>
    </lineage>
</organism>
<dbReference type="SUPFAM" id="SSF82919">
    <property type="entry name" value="Zn-finger domain of Sec23/24"/>
    <property type="match status" value="1"/>
</dbReference>
<evidence type="ECO:0000313" key="1">
    <source>
        <dbReference type="EMBL" id="MDB8004688.1"/>
    </source>
</evidence>